<reference evidence="1 2" key="1">
    <citation type="journal article" date="2021" name="Nat. Plants">
        <title>The Taxus genome provides insights into paclitaxel biosynthesis.</title>
        <authorList>
            <person name="Xiong X."/>
            <person name="Gou J."/>
            <person name="Liao Q."/>
            <person name="Li Y."/>
            <person name="Zhou Q."/>
            <person name="Bi G."/>
            <person name="Li C."/>
            <person name="Du R."/>
            <person name="Wang X."/>
            <person name="Sun T."/>
            <person name="Guo L."/>
            <person name="Liang H."/>
            <person name="Lu P."/>
            <person name="Wu Y."/>
            <person name="Zhang Z."/>
            <person name="Ro D.K."/>
            <person name="Shang Y."/>
            <person name="Huang S."/>
            <person name="Yan J."/>
        </authorList>
    </citation>
    <scope>NUCLEOTIDE SEQUENCE [LARGE SCALE GENOMIC DNA]</scope>
    <source>
        <strain evidence="1">Ta-2019</strain>
    </source>
</reference>
<name>A0AA38FWG7_TAXCH</name>
<keyword evidence="2" id="KW-1185">Reference proteome</keyword>
<evidence type="ECO:0000313" key="1">
    <source>
        <dbReference type="EMBL" id="KAH9311649.1"/>
    </source>
</evidence>
<sequence length="54" mass="5903">QRLRPTVHEIITSEMKAKAAALDASRPRIDQVSKTTVVGWKHSEGGGLTSYKVP</sequence>
<dbReference type="AlphaFoldDB" id="A0AA38FWG7"/>
<organism evidence="1 2">
    <name type="scientific">Taxus chinensis</name>
    <name type="common">Chinese yew</name>
    <name type="synonym">Taxus wallichiana var. chinensis</name>
    <dbReference type="NCBI Taxonomy" id="29808"/>
    <lineage>
        <taxon>Eukaryota</taxon>
        <taxon>Viridiplantae</taxon>
        <taxon>Streptophyta</taxon>
        <taxon>Embryophyta</taxon>
        <taxon>Tracheophyta</taxon>
        <taxon>Spermatophyta</taxon>
        <taxon>Pinopsida</taxon>
        <taxon>Pinidae</taxon>
        <taxon>Conifers II</taxon>
        <taxon>Cupressales</taxon>
        <taxon>Taxaceae</taxon>
        <taxon>Taxus</taxon>
    </lineage>
</organism>
<proteinExistence type="predicted"/>
<feature type="non-terminal residue" evidence="1">
    <location>
        <position position="1"/>
    </location>
</feature>
<comment type="caution">
    <text evidence="1">The sequence shown here is derived from an EMBL/GenBank/DDBJ whole genome shotgun (WGS) entry which is preliminary data.</text>
</comment>
<dbReference type="Proteomes" id="UP000824469">
    <property type="component" value="Unassembled WGS sequence"/>
</dbReference>
<accession>A0AA38FWG7</accession>
<dbReference type="OMA" id="HMEVRCR"/>
<evidence type="ECO:0000313" key="2">
    <source>
        <dbReference type="Proteomes" id="UP000824469"/>
    </source>
</evidence>
<dbReference type="EMBL" id="JAHRHJ020000006">
    <property type="protein sequence ID" value="KAH9311649.1"/>
    <property type="molecule type" value="Genomic_DNA"/>
</dbReference>
<gene>
    <name evidence="1" type="ORF">KI387_026684</name>
</gene>
<feature type="non-terminal residue" evidence="1">
    <location>
        <position position="54"/>
    </location>
</feature>
<protein>
    <submittedName>
        <fullName evidence="1">Uncharacterized protein</fullName>
    </submittedName>
</protein>